<feature type="domain" description="FAS1" evidence="1">
    <location>
        <begin position="157"/>
        <end position="306"/>
    </location>
</feature>
<dbReference type="OMA" id="WIRVFRP"/>
<accession>B4IBS4</accession>
<gene>
    <name evidence="2" type="primary">Dsec\GM15176</name>
    <name evidence="2" type="ORF">Dsec_GM15176</name>
</gene>
<dbReference type="EMBL" id="CH480827">
    <property type="protein sequence ID" value="EDW44832.1"/>
    <property type="molecule type" value="Genomic_DNA"/>
</dbReference>
<proteinExistence type="predicted"/>
<protein>
    <submittedName>
        <fullName evidence="2">GM15176</fullName>
    </submittedName>
</protein>
<dbReference type="FunFam" id="2.30.180.10:FF:000035">
    <property type="entry name" value="fasciclin-1 isoform X5"/>
    <property type="match status" value="1"/>
</dbReference>
<dbReference type="AlphaFoldDB" id="B4IBS4"/>
<dbReference type="InterPro" id="IPR050904">
    <property type="entry name" value="Adhesion/Biosynth-related"/>
</dbReference>
<dbReference type="PANTHER" id="PTHR10900:SF77">
    <property type="entry name" value="FI19380P1"/>
    <property type="match status" value="1"/>
</dbReference>
<dbReference type="Proteomes" id="UP000001292">
    <property type="component" value="Unassembled WGS sequence"/>
</dbReference>
<sequence length="342" mass="38814">MIIDTTVTQFLQSFKENAENGALRKFYEVIMDNGGAVLDDINSLTEVTILAPSNEAWNSSNINNVLRDRNKMRQILNMHIIKDRLNVDKIRQKNANLIAQVPTVNNNTFLYFNVRGEGADTVITVEGGGVNATVIQADVAQTNGYVHIIDHVLGVPYTTVLGKLESDPMMSDTYKMGKFSHFNDQLNNTQRRFTYFVPRDKGWQKTELDYPSAHKKLFMADFSYHSKSILERHLAISDKEYTMKDLVKFSQESGSVILPTFRDSLSIRVEEEAGRYVIIWNYKKINVYRPDVECTNGIIHVIDYPLLEEKDVVVAGGSYLPESSICIILANLIMITVAKFLN</sequence>
<organism evidence="3">
    <name type="scientific">Drosophila sechellia</name>
    <name type="common">Fruit fly</name>
    <dbReference type="NCBI Taxonomy" id="7238"/>
    <lineage>
        <taxon>Eukaryota</taxon>
        <taxon>Metazoa</taxon>
        <taxon>Ecdysozoa</taxon>
        <taxon>Arthropoda</taxon>
        <taxon>Hexapoda</taxon>
        <taxon>Insecta</taxon>
        <taxon>Pterygota</taxon>
        <taxon>Neoptera</taxon>
        <taxon>Endopterygota</taxon>
        <taxon>Diptera</taxon>
        <taxon>Brachycera</taxon>
        <taxon>Muscomorpha</taxon>
        <taxon>Ephydroidea</taxon>
        <taxon>Drosophilidae</taxon>
        <taxon>Drosophila</taxon>
        <taxon>Sophophora</taxon>
    </lineage>
</organism>
<reference evidence="2 3" key="1">
    <citation type="journal article" date="2007" name="Nature">
        <title>Evolution of genes and genomes on the Drosophila phylogeny.</title>
        <authorList>
            <consortium name="Drosophila 12 Genomes Consortium"/>
            <person name="Clark A.G."/>
            <person name="Eisen M.B."/>
            <person name="Smith D.R."/>
            <person name="Bergman C.M."/>
            <person name="Oliver B."/>
            <person name="Markow T.A."/>
            <person name="Kaufman T.C."/>
            <person name="Kellis M."/>
            <person name="Gelbart W."/>
            <person name="Iyer V.N."/>
            <person name="Pollard D.A."/>
            <person name="Sackton T.B."/>
            <person name="Larracuente A.M."/>
            <person name="Singh N.D."/>
            <person name="Abad J.P."/>
            <person name="Abt D.N."/>
            <person name="Adryan B."/>
            <person name="Aguade M."/>
            <person name="Akashi H."/>
            <person name="Anderson W.W."/>
            <person name="Aquadro C.F."/>
            <person name="Ardell D.H."/>
            <person name="Arguello R."/>
            <person name="Artieri C.G."/>
            <person name="Barbash D.A."/>
            <person name="Barker D."/>
            <person name="Barsanti P."/>
            <person name="Batterham P."/>
            <person name="Batzoglou S."/>
            <person name="Begun D."/>
            <person name="Bhutkar A."/>
            <person name="Blanco E."/>
            <person name="Bosak S.A."/>
            <person name="Bradley R.K."/>
            <person name="Brand A.D."/>
            <person name="Brent M.R."/>
            <person name="Brooks A.N."/>
            <person name="Brown R.H."/>
            <person name="Butlin R.K."/>
            <person name="Caggese C."/>
            <person name="Calvi B.R."/>
            <person name="Bernardo de Carvalho A."/>
            <person name="Caspi A."/>
            <person name="Castrezana S."/>
            <person name="Celniker S.E."/>
            <person name="Chang J.L."/>
            <person name="Chapple C."/>
            <person name="Chatterji S."/>
            <person name="Chinwalla A."/>
            <person name="Civetta A."/>
            <person name="Clifton S.W."/>
            <person name="Comeron J.M."/>
            <person name="Costello J.C."/>
            <person name="Coyne J.A."/>
            <person name="Daub J."/>
            <person name="David R.G."/>
            <person name="Delcher A.L."/>
            <person name="Delehaunty K."/>
            <person name="Do C.B."/>
            <person name="Ebling H."/>
            <person name="Edwards K."/>
            <person name="Eickbush T."/>
            <person name="Evans J.D."/>
            <person name="Filipski A."/>
            <person name="Findeiss S."/>
            <person name="Freyhult E."/>
            <person name="Fulton L."/>
            <person name="Fulton R."/>
            <person name="Garcia A.C."/>
            <person name="Gardiner A."/>
            <person name="Garfield D.A."/>
            <person name="Garvin B.E."/>
            <person name="Gibson G."/>
            <person name="Gilbert D."/>
            <person name="Gnerre S."/>
            <person name="Godfrey J."/>
            <person name="Good R."/>
            <person name="Gotea V."/>
            <person name="Gravely B."/>
            <person name="Greenberg A.J."/>
            <person name="Griffiths-Jones S."/>
            <person name="Gross S."/>
            <person name="Guigo R."/>
            <person name="Gustafson E.A."/>
            <person name="Haerty W."/>
            <person name="Hahn M.W."/>
            <person name="Halligan D.L."/>
            <person name="Halpern A.L."/>
            <person name="Halter G.M."/>
            <person name="Han M.V."/>
            <person name="Heger A."/>
            <person name="Hillier L."/>
            <person name="Hinrichs A.S."/>
            <person name="Holmes I."/>
            <person name="Hoskins R.A."/>
            <person name="Hubisz M.J."/>
            <person name="Hultmark D."/>
            <person name="Huntley M.A."/>
            <person name="Jaffe D.B."/>
            <person name="Jagadeeshan S."/>
            <person name="Jeck W.R."/>
            <person name="Johnson J."/>
            <person name="Jones C.D."/>
            <person name="Jordan W.C."/>
            <person name="Karpen G.H."/>
            <person name="Kataoka E."/>
            <person name="Keightley P.D."/>
            <person name="Kheradpour P."/>
            <person name="Kirkness E.F."/>
            <person name="Koerich L.B."/>
            <person name="Kristiansen K."/>
            <person name="Kudrna D."/>
            <person name="Kulathinal R.J."/>
            <person name="Kumar S."/>
            <person name="Kwok R."/>
            <person name="Lander E."/>
            <person name="Langley C.H."/>
            <person name="Lapoint R."/>
            <person name="Lazzaro B.P."/>
            <person name="Lee S.J."/>
            <person name="Levesque L."/>
            <person name="Li R."/>
            <person name="Lin C.F."/>
            <person name="Lin M.F."/>
            <person name="Lindblad-Toh K."/>
            <person name="Llopart A."/>
            <person name="Long M."/>
            <person name="Low L."/>
            <person name="Lozovsky E."/>
            <person name="Lu J."/>
            <person name="Luo M."/>
            <person name="Machado C.A."/>
            <person name="Makalowski W."/>
            <person name="Marzo M."/>
            <person name="Matsuda M."/>
            <person name="Matzkin L."/>
            <person name="McAllister B."/>
            <person name="McBride C.S."/>
            <person name="McKernan B."/>
            <person name="McKernan K."/>
            <person name="Mendez-Lago M."/>
            <person name="Minx P."/>
            <person name="Mollenhauer M.U."/>
            <person name="Montooth K."/>
            <person name="Mount S.M."/>
            <person name="Mu X."/>
            <person name="Myers E."/>
            <person name="Negre B."/>
            <person name="Newfeld S."/>
            <person name="Nielsen R."/>
            <person name="Noor M.A."/>
            <person name="O'Grady P."/>
            <person name="Pachter L."/>
            <person name="Papaceit M."/>
            <person name="Parisi M.J."/>
            <person name="Parisi M."/>
            <person name="Parts L."/>
            <person name="Pedersen J.S."/>
            <person name="Pesole G."/>
            <person name="Phillippy A.M."/>
            <person name="Ponting C.P."/>
            <person name="Pop M."/>
            <person name="Porcelli D."/>
            <person name="Powell J.R."/>
            <person name="Prohaska S."/>
            <person name="Pruitt K."/>
            <person name="Puig M."/>
            <person name="Quesneville H."/>
            <person name="Ram K.R."/>
            <person name="Rand D."/>
            <person name="Rasmussen M.D."/>
            <person name="Reed L.K."/>
            <person name="Reenan R."/>
            <person name="Reily A."/>
            <person name="Remington K.A."/>
            <person name="Rieger T.T."/>
            <person name="Ritchie M.G."/>
            <person name="Robin C."/>
            <person name="Rogers Y.H."/>
            <person name="Rohde C."/>
            <person name="Rozas J."/>
            <person name="Rubenfield M.J."/>
            <person name="Ruiz A."/>
            <person name="Russo S."/>
            <person name="Salzberg S.L."/>
            <person name="Sanchez-Gracia A."/>
            <person name="Saranga D.J."/>
            <person name="Sato H."/>
            <person name="Schaeffer S.W."/>
            <person name="Schatz M.C."/>
            <person name="Schlenke T."/>
            <person name="Schwartz R."/>
            <person name="Segarra C."/>
            <person name="Singh R.S."/>
            <person name="Sirot L."/>
            <person name="Sirota M."/>
            <person name="Sisneros N.B."/>
            <person name="Smith C.D."/>
            <person name="Smith T.F."/>
            <person name="Spieth J."/>
            <person name="Stage D.E."/>
            <person name="Stark A."/>
            <person name="Stephan W."/>
            <person name="Strausberg R.L."/>
            <person name="Strempel S."/>
            <person name="Sturgill D."/>
            <person name="Sutton G."/>
            <person name="Sutton G.G."/>
            <person name="Tao W."/>
            <person name="Teichmann S."/>
            <person name="Tobari Y.N."/>
            <person name="Tomimura Y."/>
            <person name="Tsolas J.M."/>
            <person name="Valente V.L."/>
            <person name="Venter E."/>
            <person name="Venter J.C."/>
            <person name="Vicario S."/>
            <person name="Vieira F.G."/>
            <person name="Vilella A.J."/>
            <person name="Villasante A."/>
            <person name="Walenz B."/>
            <person name="Wang J."/>
            <person name="Wasserman M."/>
            <person name="Watts T."/>
            <person name="Wilson D."/>
            <person name="Wilson R.K."/>
            <person name="Wing R.A."/>
            <person name="Wolfner M.F."/>
            <person name="Wong A."/>
            <person name="Wong G.K."/>
            <person name="Wu C.I."/>
            <person name="Wu G."/>
            <person name="Yamamoto D."/>
            <person name="Yang H.P."/>
            <person name="Yang S.P."/>
            <person name="Yorke J.A."/>
            <person name="Yoshida K."/>
            <person name="Zdobnov E."/>
            <person name="Zhang P."/>
            <person name="Zhang Y."/>
            <person name="Zimin A.V."/>
            <person name="Baldwin J."/>
            <person name="Abdouelleil A."/>
            <person name="Abdulkadir J."/>
            <person name="Abebe A."/>
            <person name="Abera B."/>
            <person name="Abreu J."/>
            <person name="Acer S.C."/>
            <person name="Aftuck L."/>
            <person name="Alexander A."/>
            <person name="An P."/>
            <person name="Anderson E."/>
            <person name="Anderson S."/>
            <person name="Arachi H."/>
            <person name="Azer M."/>
            <person name="Bachantsang P."/>
            <person name="Barry A."/>
            <person name="Bayul T."/>
            <person name="Berlin A."/>
            <person name="Bessette D."/>
            <person name="Bloom T."/>
            <person name="Blye J."/>
            <person name="Boguslavskiy L."/>
            <person name="Bonnet C."/>
            <person name="Boukhgalter B."/>
            <person name="Bourzgui I."/>
            <person name="Brown A."/>
            <person name="Cahill P."/>
            <person name="Channer S."/>
            <person name="Cheshatsang Y."/>
            <person name="Chuda L."/>
            <person name="Citroen M."/>
            <person name="Collymore A."/>
            <person name="Cooke P."/>
            <person name="Costello M."/>
            <person name="D'Aco K."/>
            <person name="Daza R."/>
            <person name="De Haan G."/>
            <person name="DeGray S."/>
            <person name="DeMaso C."/>
            <person name="Dhargay N."/>
            <person name="Dooley K."/>
            <person name="Dooley E."/>
            <person name="Doricent M."/>
            <person name="Dorje P."/>
            <person name="Dorjee K."/>
            <person name="Dupes A."/>
            <person name="Elong R."/>
            <person name="Falk J."/>
            <person name="Farina A."/>
            <person name="Faro S."/>
            <person name="Ferguson D."/>
            <person name="Fisher S."/>
            <person name="Foley C.D."/>
            <person name="Franke A."/>
            <person name="Friedrich D."/>
            <person name="Gadbois L."/>
            <person name="Gearin G."/>
            <person name="Gearin C.R."/>
            <person name="Giannoukos G."/>
            <person name="Goode T."/>
            <person name="Graham J."/>
            <person name="Grandbois E."/>
            <person name="Grewal S."/>
            <person name="Gyaltsen K."/>
            <person name="Hafez N."/>
            <person name="Hagos B."/>
            <person name="Hall J."/>
            <person name="Henson C."/>
            <person name="Hollinger A."/>
            <person name="Honan T."/>
            <person name="Huard M.D."/>
            <person name="Hughes L."/>
            <person name="Hurhula B."/>
            <person name="Husby M.E."/>
            <person name="Kamat A."/>
            <person name="Kanga B."/>
            <person name="Kashin S."/>
            <person name="Khazanovich D."/>
            <person name="Kisner P."/>
            <person name="Lance K."/>
            <person name="Lara M."/>
            <person name="Lee W."/>
            <person name="Lennon N."/>
            <person name="Letendre F."/>
            <person name="LeVine R."/>
            <person name="Lipovsky A."/>
            <person name="Liu X."/>
            <person name="Liu J."/>
            <person name="Liu S."/>
            <person name="Lokyitsang T."/>
            <person name="Lokyitsang Y."/>
            <person name="Lubonja R."/>
            <person name="Lui A."/>
            <person name="MacDonald P."/>
            <person name="Magnisalis V."/>
            <person name="Maru K."/>
            <person name="Matthews C."/>
            <person name="McCusker W."/>
            <person name="McDonough S."/>
            <person name="Mehta T."/>
            <person name="Meldrim J."/>
            <person name="Meneus L."/>
            <person name="Mihai O."/>
            <person name="Mihalev A."/>
            <person name="Mihova T."/>
            <person name="Mittelman R."/>
            <person name="Mlenga V."/>
            <person name="Montmayeur A."/>
            <person name="Mulrain L."/>
            <person name="Navidi A."/>
            <person name="Naylor J."/>
            <person name="Negash T."/>
            <person name="Nguyen T."/>
            <person name="Nguyen N."/>
            <person name="Nicol R."/>
            <person name="Norbu C."/>
            <person name="Norbu N."/>
            <person name="Novod N."/>
            <person name="O'Neill B."/>
            <person name="Osman S."/>
            <person name="Markiewicz E."/>
            <person name="Oyono O.L."/>
            <person name="Patti C."/>
            <person name="Phunkhang P."/>
            <person name="Pierre F."/>
            <person name="Priest M."/>
            <person name="Raghuraman S."/>
            <person name="Rege F."/>
            <person name="Reyes R."/>
            <person name="Rise C."/>
            <person name="Rogov P."/>
            <person name="Ross K."/>
            <person name="Ryan E."/>
            <person name="Settipalli S."/>
            <person name="Shea T."/>
            <person name="Sherpa N."/>
            <person name="Shi L."/>
            <person name="Shih D."/>
            <person name="Sparrow T."/>
            <person name="Spaulding J."/>
            <person name="Stalker J."/>
            <person name="Stange-Thomann N."/>
            <person name="Stavropoulos S."/>
            <person name="Stone C."/>
            <person name="Strader C."/>
            <person name="Tesfaye S."/>
            <person name="Thomson T."/>
            <person name="Thoulutsang Y."/>
            <person name="Thoulutsang D."/>
            <person name="Topham K."/>
            <person name="Topping I."/>
            <person name="Tsamla T."/>
            <person name="Vassiliev H."/>
            <person name="Vo A."/>
            <person name="Wangchuk T."/>
            <person name="Wangdi T."/>
            <person name="Weiand M."/>
            <person name="Wilkinson J."/>
            <person name="Wilson A."/>
            <person name="Yadav S."/>
            <person name="Young G."/>
            <person name="Yu Q."/>
            <person name="Zembek L."/>
            <person name="Zhong D."/>
            <person name="Zimmer A."/>
            <person name="Zwirko Z."/>
            <person name="Jaffe D.B."/>
            <person name="Alvarez P."/>
            <person name="Brockman W."/>
            <person name="Butler J."/>
            <person name="Chin C."/>
            <person name="Gnerre S."/>
            <person name="Grabherr M."/>
            <person name="Kleber M."/>
            <person name="Mauceli E."/>
            <person name="MacCallum I."/>
        </authorList>
    </citation>
    <scope>NUCLEOTIDE SEQUENCE [LARGE SCALE GENOMIC DNA]</scope>
    <source>
        <strain evidence="3">Rob3c / Tucson 14021-0248.25</strain>
    </source>
</reference>
<dbReference type="PANTHER" id="PTHR10900">
    <property type="entry name" value="PERIOSTIN-RELATED"/>
    <property type="match status" value="1"/>
</dbReference>
<dbReference type="STRING" id="7238.B4IBS4"/>
<dbReference type="SUPFAM" id="SSF82153">
    <property type="entry name" value="FAS1 domain"/>
    <property type="match status" value="2"/>
</dbReference>
<dbReference type="InterPro" id="IPR000782">
    <property type="entry name" value="FAS1_domain"/>
</dbReference>
<evidence type="ECO:0000259" key="1">
    <source>
        <dbReference type="PROSITE" id="PS50213"/>
    </source>
</evidence>
<dbReference type="HOGENOM" id="CLU_812029_0_0_1"/>
<dbReference type="InterPro" id="IPR036378">
    <property type="entry name" value="FAS1_dom_sf"/>
</dbReference>
<dbReference type="SMR" id="B4IBS4"/>
<name>B4IBS4_DROSE</name>
<dbReference type="SMART" id="SM00554">
    <property type="entry name" value="FAS1"/>
    <property type="match status" value="2"/>
</dbReference>
<keyword evidence="3" id="KW-1185">Reference proteome</keyword>
<dbReference type="PROSITE" id="PS50213">
    <property type="entry name" value="FAS1"/>
    <property type="match status" value="2"/>
</dbReference>
<dbReference type="Pfam" id="PF02469">
    <property type="entry name" value="Fasciclin"/>
    <property type="match status" value="2"/>
</dbReference>
<dbReference type="Gene3D" id="2.30.180.10">
    <property type="entry name" value="FAS1 domain"/>
    <property type="match status" value="2"/>
</dbReference>
<dbReference type="GO" id="GO:0005615">
    <property type="term" value="C:extracellular space"/>
    <property type="evidence" value="ECO:0007669"/>
    <property type="project" value="TreeGrafter"/>
</dbReference>
<evidence type="ECO:0000313" key="3">
    <source>
        <dbReference type="Proteomes" id="UP000001292"/>
    </source>
</evidence>
<dbReference type="PhylomeDB" id="B4IBS4"/>
<evidence type="ECO:0000313" key="2">
    <source>
        <dbReference type="EMBL" id="EDW44832.1"/>
    </source>
</evidence>
<feature type="domain" description="FAS1" evidence="1">
    <location>
        <begin position="7"/>
        <end position="153"/>
    </location>
</feature>